<evidence type="ECO:0000256" key="1">
    <source>
        <dbReference type="SAM" id="MobiDB-lite"/>
    </source>
</evidence>
<dbReference type="Proteomes" id="UP001608902">
    <property type="component" value="Unassembled WGS sequence"/>
</dbReference>
<sequence length="113" mass="12976">MGYLFCPEPPTPVPEEQRTNQIADEENQSKHSAKSAFLRMRDAFYANEYEHVQRVNKELGLDERGMKHVGNASNHSDKESLNAIPEYPKVEGPVLIEFETKPEDEDDDDSKRL</sequence>
<feature type="compositionally biased region" description="Acidic residues" evidence="1">
    <location>
        <begin position="102"/>
        <end position="113"/>
    </location>
</feature>
<name>A0ABD6EQR8_9BILA</name>
<proteinExistence type="predicted"/>
<organism evidence="2 3">
    <name type="scientific">Gnathostoma spinigerum</name>
    <dbReference type="NCBI Taxonomy" id="75299"/>
    <lineage>
        <taxon>Eukaryota</taxon>
        <taxon>Metazoa</taxon>
        <taxon>Ecdysozoa</taxon>
        <taxon>Nematoda</taxon>
        <taxon>Chromadorea</taxon>
        <taxon>Rhabditida</taxon>
        <taxon>Spirurina</taxon>
        <taxon>Gnathostomatomorpha</taxon>
        <taxon>Gnathostomatoidea</taxon>
        <taxon>Gnathostomatidae</taxon>
        <taxon>Gnathostoma</taxon>
    </lineage>
</organism>
<evidence type="ECO:0000313" key="3">
    <source>
        <dbReference type="Proteomes" id="UP001608902"/>
    </source>
</evidence>
<feature type="region of interest" description="Disordered" evidence="1">
    <location>
        <begin position="1"/>
        <end position="33"/>
    </location>
</feature>
<gene>
    <name evidence="2" type="ORF">AB6A40_009007</name>
</gene>
<reference evidence="2 3" key="1">
    <citation type="submission" date="2024-08" db="EMBL/GenBank/DDBJ databases">
        <title>Gnathostoma spinigerum genome.</title>
        <authorList>
            <person name="Gonzalez-Bertolin B."/>
            <person name="Monzon S."/>
            <person name="Zaballos A."/>
            <person name="Jimenez P."/>
            <person name="Dekumyoy P."/>
            <person name="Varona S."/>
            <person name="Cuesta I."/>
            <person name="Sumanam S."/>
            <person name="Adisakwattana P."/>
            <person name="Gasser R.B."/>
            <person name="Hernandez-Gonzalez A."/>
            <person name="Young N.D."/>
            <person name="Perteguer M.J."/>
        </authorList>
    </citation>
    <scope>NUCLEOTIDE SEQUENCE [LARGE SCALE GENOMIC DNA]</scope>
    <source>
        <strain evidence="2">AL3</strain>
        <tissue evidence="2">Liver</tissue>
    </source>
</reference>
<accession>A0ABD6EQR8</accession>
<protein>
    <submittedName>
        <fullName evidence="2">Uncharacterized protein</fullName>
    </submittedName>
</protein>
<evidence type="ECO:0000313" key="2">
    <source>
        <dbReference type="EMBL" id="MFH4982298.1"/>
    </source>
</evidence>
<feature type="region of interest" description="Disordered" evidence="1">
    <location>
        <begin position="67"/>
        <end position="113"/>
    </location>
</feature>
<comment type="caution">
    <text evidence="2">The sequence shown here is derived from an EMBL/GenBank/DDBJ whole genome shotgun (WGS) entry which is preliminary data.</text>
</comment>
<dbReference type="AlphaFoldDB" id="A0ABD6EQR8"/>
<dbReference type="EMBL" id="JBGFUD010008963">
    <property type="protein sequence ID" value="MFH4982298.1"/>
    <property type="molecule type" value="Genomic_DNA"/>
</dbReference>
<keyword evidence="3" id="KW-1185">Reference proteome</keyword>